<dbReference type="AlphaFoldDB" id="A0A5N7D206"/>
<dbReference type="Proteomes" id="UP000325579">
    <property type="component" value="Unassembled WGS sequence"/>
</dbReference>
<dbReference type="CDD" id="cd00167">
    <property type="entry name" value="SANT"/>
    <property type="match status" value="1"/>
</dbReference>
<proteinExistence type="predicted"/>
<reference evidence="1 2" key="1">
    <citation type="submission" date="2019-04" db="EMBL/GenBank/DDBJ databases">
        <authorList>
            <consortium name="DOE Joint Genome Institute"/>
            <person name="Mondo S."/>
            <person name="Kjaerbolling I."/>
            <person name="Vesth T."/>
            <person name="Frisvad J.C."/>
            <person name="Nybo J.L."/>
            <person name="Theobald S."/>
            <person name="Kildgaard S."/>
            <person name="Isbrandt T."/>
            <person name="Kuo A."/>
            <person name="Sato A."/>
            <person name="Lyhne E.K."/>
            <person name="Kogle M.E."/>
            <person name="Wiebenga A."/>
            <person name="Kun R.S."/>
            <person name="Lubbers R.J."/>
            <person name="Makela M.R."/>
            <person name="Barry K."/>
            <person name="Chovatia M."/>
            <person name="Clum A."/>
            <person name="Daum C."/>
            <person name="Haridas S."/>
            <person name="He G."/>
            <person name="LaButti K."/>
            <person name="Lipzen A."/>
            <person name="Riley R."/>
            <person name="Salamov A."/>
            <person name="Simmons B.A."/>
            <person name="Magnuson J.K."/>
            <person name="Henrissat B."/>
            <person name="Mortensen U.H."/>
            <person name="Larsen T.O."/>
            <person name="Devries R.P."/>
            <person name="Grigoriev I.V."/>
            <person name="Machida M."/>
            <person name="Baker S.E."/>
            <person name="Andersen M.R."/>
            <person name="Cantor M.N."/>
            <person name="Hua S.X."/>
        </authorList>
    </citation>
    <scope>NUCLEOTIDE SEQUENCE [LARGE SCALE GENOMIC DNA]</scope>
    <source>
        <strain evidence="1 2">CBS 119388</strain>
    </source>
</reference>
<dbReference type="OrthoDB" id="5427780at2759"/>
<dbReference type="EMBL" id="ML736825">
    <property type="protein sequence ID" value="KAE8399893.1"/>
    <property type="molecule type" value="Genomic_DNA"/>
</dbReference>
<keyword evidence="2" id="KW-1185">Reference proteome</keyword>
<dbReference type="RefSeq" id="XP_031937212.1">
    <property type="nucleotide sequence ID" value="XM_032090305.1"/>
</dbReference>
<evidence type="ECO:0000313" key="2">
    <source>
        <dbReference type="Proteomes" id="UP000325579"/>
    </source>
</evidence>
<dbReference type="InterPro" id="IPR001005">
    <property type="entry name" value="SANT/Myb"/>
</dbReference>
<gene>
    <name evidence="1" type="ORF">BDV37DRAFT_297333</name>
</gene>
<protein>
    <submittedName>
        <fullName evidence="1">Uncharacterized protein</fullName>
    </submittedName>
</protein>
<evidence type="ECO:0000313" key="1">
    <source>
        <dbReference type="EMBL" id="KAE8399893.1"/>
    </source>
</evidence>
<organism evidence="1 2">
    <name type="scientific">Aspergillus pseudonomiae</name>
    <dbReference type="NCBI Taxonomy" id="1506151"/>
    <lineage>
        <taxon>Eukaryota</taxon>
        <taxon>Fungi</taxon>
        <taxon>Dikarya</taxon>
        <taxon>Ascomycota</taxon>
        <taxon>Pezizomycotina</taxon>
        <taxon>Eurotiomycetes</taxon>
        <taxon>Eurotiomycetidae</taxon>
        <taxon>Eurotiales</taxon>
        <taxon>Aspergillaceae</taxon>
        <taxon>Aspergillus</taxon>
        <taxon>Aspergillus subgen. Circumdati</taxon>
    </lineage>
</organism>
<name>A0A5N7D206_9EURO</name>
<accession>A0A5N7D206</accession>
<dbReference type="SUPFAM" id="SSF46689">
    <property type="entry name" value="Homeodomain-like"/>
    <property type="match status" value="1"/>
</dbReference>
<accession>A0A5N6HVC6</accession>
<dbReference type="GeneID" id="43674996"/>
<dbReference type="InterPro" id="IPR009057">
    <property type="entry name" value="Homeodomain-like_sf"/>
</dbReference>
<sequence>MPVFIVDGERYRIPFMPLFRGYRTTNERWLTYNAKIRGKATPEASINTRWSAQDDMILQDLRKCNIPWKYISAAMNNKPVEDLKERWLNLREDITKDIVAKPRRDTNEVHFIYEMSEDGRVERNVSFSDPLVTNDKTDDHLIASQPSKVKHVLYTDEKFDLEDVLLLHTIAANWDRDKWLAVSTHFNERTGRSITPDEAKSMINPEEVRECHCQWRT</sequence>